<evidence type="ECO:0000313" key="3">
    <source>
        <dbReference type="Proteomes" id="UP000309186"/>
    </source>
</evidence>
<evidence type="ECO:0000313" key="2">
    <source>
        <dbReference type="EMBL" id="TLX47989.1"/>
    </source>
</evidence>
<dbReference type="InterPro" id="IPR045494">
    <property type="entry name" value="DUF6436"/>
</dbReference>
<dbReference type="Pfam" id="PF20029">
    <property type="entry name" value="DUF6436"/>
    <property type="match status" value="1"/>
</dbReference>
<organism evidence="2 3">
    <name type="scientific">Pseudoalteromonas phenolica</name>
    <dbReference type="NCBI Taxonomy" id="161398"/>
    <lineage>
        <taxon>Bacteria</taxon>
        <taxon>Pseudomonadati</taxon>
        <taxon>Pseudomonadota</taxon>
        <taxon>Gammaproteobacteria</taxon>
        <taxon>Alteromonadales</taxon>
        <taxon>Pseudoalteromonadaceae</taxon>
        <taxon>Pseudoalteromonas</taxon>
    </lineage>
</organism>
<name>A0A5R9Q6U9_9GAMM</name>
<dbReference type="OrthoDB" id="8897581at2"/>
<protein>
    <recommendedName>
        <fullName evidence="1">DUF6436 domain-containing protein</fullName>
    </recommendedName>
</protein>
<sequence length="177" mass="19428">MKFKWLPVLLIFWTAGLLLAVLYAASNKAKHFDPQNVLHQSALSLSFDTVFIEALSKHNLELAGSVIHFQRSDCFCQTVAQSHINSVEMLAEKHQLNNVTVTLDDPSILKAFVPSVPAVAVIDKFGKLNYFGPYSSGMFCTEGDGLVEPFIEKSQLARTGATVISQSQGCYCNLTSV</sequence>
<comment type="caution">
    <text evidence="2">The sequence shown here is derived from an EMBL/GenBank/DDBJ whole genome shotgun (WGS) entry which is preliminary data.</text>
</comment>
<proteinExistence type="predicted"/>
<reference evidence="2 3" key="1">
    <citation type="submission" date="2018-01" db="EMBL/GenBank/DDBJ databases">
        <title>Co-occurrence of chitin degradation, pigmentation and bioactivity in marine Pseudoalteromonas.</title>
        <authorList>
            <person name="Paulsen S."/>
            <person name="Gram L."/>
            <person name="Machado H."/>
        </authorList>
    </citation>
    <scope>NUCLEOTIDE SEQUENCE [LARGE SCALE GENOMIC DNA]</scope>
    <source>
        <strain evidence="2 3">S3663</strain>
    </source>
</reference>
<feature type="domain" description="DUF6436" evidence="1">
    <location>
        <begin position="60"/>
        <end position="173"/>
    </location>
</feature>
<dbReference type="Proteomes" id="UP000309186">
    <property type="component" value="Unassembled WGS sequence"/>
</dbReference>
<gene>
    <name evidence="2" type="ORF">C1E24_04070</name>
</gene>
<evidence type="ECO:0000259" key="1">
    <source>
        <dbReference type="Pfam" id="PF20029"/>
    </source>
</evidence>
<accession>A0A5R9Q6U9</accession>
<dbReference type="EMBL" id="PPSW01000007">
    <property type="protein sequence ID" value="TLX47989.1"/>
    <property type="molecule type" value="Genomic_DNA"/>
</dbReference>
<dbReference type="AlphaFoldDB" id="A0A5R9Q6U9"/>
<dbReference type="RefSeq" id="WP_138478985.1">
    <property type="nucleotide sequence ID" value="NZ_PPSW01000007.1"/>
</dbReference>